<dbReference type="Proteomes" id="UP000054051">
    <property type="component" value="Unassembled WGS sequence"/>
</dbReference>
<protein>
    <recommendedName>
        <fullName evidence="4">Cobalt transporter</fullName>
    </recommendedName>
</protein>
<comment type="caution">
    <text evidence="2">The sequence shown here is derived from an EMBL/GenBank/DDBJ whole genome shotgun (WGS) entry which is preliminary data.</text>
</comment>
<dbReference type="STRING" id="1070319.CAGGBEG34_500003"/>
<sequence length="69" mass="7670">MTDTVFNPAVQPIPIPVRELLPWIIFGGLILLLALYFVGAEQGATSLIPGMYVHEFVHDSRHLLGFPCH</sequence>
<proteinExistence type="predicted"/>
<dbReference type="AlphaFoldDB" id="G2JBN7"/>
<dbReference type="eggNOG" id="ENOG5032Y7B">
    <property type="taxonomic scope" value="Bacteria"/>
</dbReference>
<dbReference type="Pfam" id="PF09489">
    <property type="entry name" value="CbtB"/>
    <property type="match status" value="1"/>
</dbReference>
<gene>
    <name evidence="2" type="ORF">CAGGBEG34_500003</name>
</gene>
<dbReference type="RefSeq" id="WP_006683249.1">
    <property type="nucleotide sequence ID" value="NZ_CAFB01000070.1"/>
</dbReference>
<keyword evidence="1" id="KW-0812">Transmembrane</keyword>
<name>G2JBN7_9BURK</name>
<evidence type="ECO:0000313" key="2">
    <source>
        <dbReference type="EMBL" id="CCD30191.1"/>
    </source>
</evidence>
<organism evidence="2 3">
    <name type="scientific">Candidatus Glomeribacter gigasporarum BEG34</name>
    <dbReference type="NCBI Taxonomy" id="1070319"/>
    <lineage>
        <taxon>Bacteria</taxon>
        <taxon>Pseudomonadati</taxon>
        <taxon>Pseudomonadota</taxon>
        <taxon>Betaproteobacteria</taxon>
        <taxon>Burkholderiales</taxon>
        <taxon>Burkholderiaceae</taxon>
        <taxon>Candidatus Glomeribacter</taxon>
    </lineage>
</organism>
<keyword evidence="1" id="KW-1133">Transmembrane helix</keyword>
<accession>G2JBN7</accession>
<evidence type="ECO:0000256" key="1">
    <source>
        <dbReference type="SAM" id="Phobius"/>
    </source>
</evidence>
<dbReference type="EMBL" id="CAFB01000070">
    <property type="protein sequence ID" value="CCD30191.1"/>
    <property type="molecule type" value="Genomic_DNA"/>
</dbReference>
<dbReference type="OrthoDB" id="122519at2"/>
<keyword evidence="1" id="KW-0472">Membrane</keyword>
<evidence type="ECO:0008006" key="4">
    <source>
        <dbReference type="Google" id="ProtNLM"/>
    </source>
</evidence>
<keyword evidence="3" id="KW-1185">Reference proteome</keyword>
<reference evidence="2 3" key="1">
    <citation type="submission" date="2011-08" db="EMBL/GenBank/DDBJ databases">
        <title>The genome of the obligate endobacterium of an arbuscular mycorrhizal fungus reveals an interphylum network of nutritional interactions.</title>
        <authorList>
            <person name="Ghignone S."/>
            <person name="Salvioli A."/>
            <person name="Anca I."/>
            <person name="Lumini E."/>
            <person name="Ortu G."/>
            <person name="Petiti L."/>
            <person name="Cruveiller S."/>
            <person name="Bianciotto V."/>
            <person name="Piffanelli P."/>
            <person name="Lanfranco L."/>
            <person name="Bonfante P."/>
        </authorList>
    </citation>
    <scope>NUCLEOTIDE SEQUENCE [LARGE SCALE GENOMIC DNA]</scope>
    <source>
        <strain evidence="2 3">BEG34</strain>
    </source>
</reference>
<dbReference type="InterPro" id="IPR012667">
    <property type="entry name" value="CbtB_put"/>
</dbReference>
<evidence type="ECO:0000313" key="3">
    <source>
        <dbReference type="Proteomes" id="UP000054051"/>
    </source>
</evidence>
<feature type="transmembrane region" description="Helical" evidence="1">
    <location>
        <begin position="20"/>
        <end position="38"/>
    </location>
</feature>